<dbReference type="Proteomes" id="UP000005583">
    <property type="component" value="Unassembled WGS sequence"/>
</dbReference>
<evidence type="ECO:0000256" key="2">
    <source>
        <dbReference type="SAM" id="Phobius"/>
    </source>
</evidence>
<keyword evidence="2" id="KW-1133">Transmembrane helix</keyword>
<keyword evidence="2" id="KW-0472">Membrane</keyword>
<reference evidence="3 4" key="1">
    <citation type="submission" date="2009-01" db="EMBL/GenBank/DDBJ databases">
        <authorList>
            <person name="Qin X."/>
            <person name="Bachman B."/>
            <person name="Battles P."/>
            <person name="Bell A."/>
            <person name="Bess C."/>
            <person name="Bickham C."/>
            <person name="Chaboub L."/>
            <person name="Chen D."/>
            <person name="Coyle M."/>
            <person name="Deiros D.R."/>
            <person name="Dinh H."/>
            <person name="Forbes L."/>
            <person name="Fowler G."/>
            <person name="Francisco L."/>
            <person name="Fu Q."/>
            <person name="Gubbala S."/>
            <person name="Hale W."/>
            <person name="Han Y."/>
            <person name="Hemphill L."/>
            <person name="Highlander S.K."/>
            <person name="Hirani K."/>
            <person name="Hogues M."/>
            <person name="Jackson L."/>
            <person name="Jakkamsetti A."/>
            <person name="Javaid M."/>
            <person name="Jiang H."/>
            <person name="Korchina V."/>
            <person name="Kovar C."/>
            <person name="Lara F."/>
            <person name="Lee S."/>
            <person name="Mata R."/>
            <person name="Mathew T."/>
            <person name="Moen C."/>
            <person name="Morales K."/>
            <person name="Munidasa M."/>
            <person name="Nazareth L."/>
            <person name="Ngo R."/>
            <person name="Nguyen L."/>
            <person name="Okwuonu G."/>
            <person name="Ongeri F."/>
            <person name="Patil S."/>
            <person name="Petrosino J."/>
            <person name="Pham C."/>
            <person name="Pham P."/>
            <person name="Pu L.-L."/>
            <person name="Puazo M."/>
            <person name="Raj R."/>
            <person name="Reid J."/>
            <person name="Rouhana J."/>
            <person name="Saada N."/>
            <person name="Shang Y."/>
            <person name="Simmons D."/>
            <person name="Thornton R."/>
            <person name="Warren J."/>
            <person name="Weissenberger G."/>
            <person name="Zhang J."/>
            <person name="Zhang L."/>
            <person name="Zhou C."/>
            <person name="Zhu D."/>
            <person name="Muzny D."/>
            <person name="Worley K."/>
            <person name="Gibbs R."/>
        </authorList>
    </citation>
    <scope>NUCLEOTIDE SEQUENCE [LARGE SCALE GENOMIC DNA]</scope>
    <source>
        <strain evidence="3 4">DSM 16047</strain>
    </source>
</reference>
<dbReference type="EMBL" id="ACGU01000043">
    <property type="protein sequence ID" value="EEJ72215.1"/>
    <property type="molecule type" value="Genomic_DNA"/>
</dbReference>
<keyword evidence="2" id="KW-0812">Transmembrane</keyword>
<evidence type="ECO:0000313" key="4">
    <source>
        <dbReference type="Proteomes" id="UP000005583"/>
    </source>
</evidence>
<feature type="compositionally biased region" description="Basic and acidic residues" evidence="1">
    <location>
        <begin position="88"/>
        <end position="100"/>
    </location>
</feature>
<dbReference type="HOGENOM" id="CLU_180710_0_0_9"/>
<protein>
    <submittedName>
        <fullName evidence="3">Uncharacterized protein</fullName>
    </submittedName>
</protein>
<dbReference type="STRING" id="525365.HMPREF0548_0902"/>
<name>C2EMK6_9LACO</name>
<organism evidence="3 4">
    <name type="scientific">Lactobacillus ultunensis DSM 16047</name>
    <dbReference type="NCBI Taxonomy" id="525365"/>
    <lineage>
        <taxon>Bacteria</taxon>
        <taxon>Bacillati</taxon>
        <taxon>Bacillota</taxon>
        <taxon>Bacilli</taxon>
        <taxon>Lactobacillales</taxon>
        <taxon>Lactobacillaceae</taxon>
        <taxon>Lactobacillus</taxon>
    </lineage>
</organism>
<proteinExistence type="predicted"/>
<keyword evidence="4" id="KW-1185">Reference proteome</keyword>
<accession>C2EMK6</accession>
<evidence type="ECO:0000256" key="1">
    <source>
        <dbReference type="SAM" id="MobiDB-lite"/>
    </source>
</evidence>
<dbReference type="AlphaFoldDB" id="C2EMK6"/>
<feature type="region of interest" description="Disordered" evidence="1">
    <location>
        <begin position="71"/>
        <end position="100"/>
    </location>
</feature>
<gene>
    <name evidence="3" type="ORF">HMPREF0548_0902</name>
</gene>
<dbReference type="eggNOG" id="ENOG5030TN4">
    <property type="taxonomic scope" value="Bacteria"/>
</dbReference>
<evidence type="ECO:0000313" key="3">
    <source>
        <dbReference type="EMBL" id="EEJ72215.1"/>
    </source>
</evidence>
<feature type="transmembrane region" description="Helical" evidence="2">
    <location>
        <begin position="15"/>
        <end position="37"/>
    </location>
</feature>
<sequence>MIIERGIPMTKGLRILGMTLTTIGAIGATVAGTYFLVKKIKEKKAAESADTSAIDSPQDVVNDSKAELMKSKLKKEDQVGSENSVHIDLNDAPKNKYSID</sequence>
<comment type="caution">
    <text evidence="3">The sequence shown here is derived from an EMBL/GenBank/DDBJ whole genome shotgun (WGS) entry which is preliminary data.</text>
</comment>